<dbReference type="Proteomes" id="UP001152888">
    <property type="component" value="Unassembled WGS sequence"/>
</dbReference>
<evidence type="ECO:0000256" key="3">
    <source>
        <dbReference type="ARBA" id="ARBA00022776"/>
    </source>
</evidence>
<dbReference type="GO" id="GO:0005680">
    <property type="term" value="C:anaphase-promoting complex"/>
    <property type="evidence" value="ECO:0007669"/>
    <property type="project" value="TreeGrafter"/>
</dbReference>
<protein>
    <recommendedName>
        <fullName evidence="11">Cell division cycle protein 16 homolog</fullName>
    </recommendedName>
</protein>
<dbReference type="GO" id="GO:0031145">
    <property type="term" value="P:anaphase-promoting complex-dependent catabolic process"/>
    <property type="evidence" value="ECO:0007669"/>
    <property type="project" value="TreeGrafter"/>
</dbReference>
<proteinExistence type="predicted"/>
<evidence type="ECO:0000256" key="1">
    <source>
        <dbReference type="ARBA" id="ARBA00022618"/>
    </source>
</evidence>
<dbReference type="PROSITE" id="PS50005">
    <property type="entry name" value="TPR"/>
    <property type="match status" value="2"/>
</dbReference>
<name>A0A9P0KZB2_ACAOB</name>
<evidence type="ECO:0000313" key="10">
    <source>
        <dbReference type="Proteomes" id="UP001152888"/>
    </source>
</evidence>
<accession>A0A9P0KZB2</accession>
<dbReference type="SUPFAM" id="SSF48452">
    <property type="entry name" value="TPR-like"/>
    <property type="match status" value="1"/>
</dbReference>
<dbReference type="SUPFAM" id="SSF81901">
    <property type="entry name" value="HCP-like"/>
    <property type="match status" value="1"/>
</dbReference>
<keyword evidence="4" id="KW-0833">Ubl conjugation pathway</keyword>
<reference evidence="9" key="1">
    <citation type="submission" date="2022-03" db="EMBL/GenBank/DDBJ databases">
        <authorList>
            <person name="Sayadi A."/>
        </authorList>
    </citation>
    <scope>NUCLEOTIDE SEQUENCE</scope>
</reference>
<comment type="caution">
    <text evidence="9">The sequence shown here is derived from an EMBL/GenBank/DDBJ whole genome shotgun (WGS) entry which is preliminary data.</text>
</comment>
<keyword evidence="1" id="KW-0132">Cell division</keyword>
<organism evidence="9 10">
    <name type="scientific">Acanthoscelides obtectus</name>
    <name type="common">Bean weevil</name>
    <name type="synonym">Bruchus obtectus</name>
    <dbReference type="NCBI Taxonomy" id="200917"/>
    <lineage>
        <taxon>Eukaryota</taxon>
        <taxon>Metazoa</taxon>
        <taxon>Ecdysozoa</taxon>
        <taxon>Arthropoda</taxon>
        <taxon>Hexapoda</taxon>
        <taxon>Insecta</taxon>
        <taxon>Pterygota</taxon>
        <taxon>Neoptera</taxon>
        <taxon>Endopterygota</taxon>
        <taxon>Coleoptera</taxon>
        <taxon>Polyphaga</taxon>
        <taxon>Cucujiformia</taxon>
        <taxon>Chrysomeloidea</taxon>
        <taxon>Chrysomelidae</taxon>
        <taxon>Bruchinae</taxon>
        <taxon>Bruchini</taxon>
        <taxon>Acanthoscelides</taxon>
    </lineage>
</organism>
<keyword evidence="6" id="KW-0131">Cell cycle</keyword>
<dbReference type="OrthoDB" id="10006270at2759"/>
<evidence type="ECO:0000256" key="4">
    <source>
        <dbReference type="ARBA" id="ARBA00022786"/>
    </source>
</evidence>
<evidence type="ECO:0000256" key="6">
    <source>
        <dbReference type="ARBA" id="ARBA00023306"/>
    </source>
</evidence>
<dbReference type="Pfam" id="PF13424">
    <property type="entry name" value="TPR_12"/>
    <property type="match status" value="1"/>
</dbReference>
<dbReference type="GO" id="GO:0005737">
    <property type="term" value="C:cytoplasm"/>
    <property type="evidence" value="ECO:0007669"/>
    <property type="project" value="TreeGrafter"/>
</dbReference>
<keyword evidence="2" id="KW-0677">Repeat</keyword>
<dbReference type="AlphaFoldDB" id="A0A9P0KZB2"/>
<feature type="region of interest" description="Disordered" evidence="8">
    <location>
        <begin position="619"/>
        <end position="659"/>
    </location>
</feature>
<feature type="repeat" description="TPR" evidence="7">
    <location>
        <begin position="517"/>
        <end position="550"/>
    </location>
</feature>
<evidence type="ECO:0000256" key="8">
    <source>
        <dbReference type="SAM" id="MobiDB-lite"/>
    </source>
</evidence>
<dbReference type="GO" id="GO:0051301">
    <property type="term" value="P:cell division"/>
    <property type="evidence" value="ECO:0007669"/>
    <property type="project" value="UniProtKB-KW"/>
</dbReference>
<dbReference type="GO" id="GO:0045842">
    <property type="term" value="P:positive regulation of mitotic metaphase/anaphase transition"/>
    <property type="evidence" value="ECO:0007669"/>
    <property type="project" value="TreeGrafter"/>
</dbReference>
<dbReference type="Gene3D" id="1.25.40.10">
    <property type="entry name" value="Tetratricopeptide repeat domain"/>
    <property type="match status" value="2"/>
</dbReference>
<evidence type="ECO:0000256" key="5">
    <source>
        <dbReference type="ARBA" id="ARBA00022803"/>
    </source>
</evidence>
<dbReference type="InterPro" id="IPR019734">
    <property type="entry name" value="TPR_rpt"/>
</dbReference>
<dbReference type="InterPro" id="IPR011990">
    <property type="entry name" value="TPR-like_helical_dom_sf"/>
</dbReference>
<keyword evidence="3" id="KW-0498">Mitosis</keyword>
<feature type="repeat" description="TPR" evidence="7">
    <location>
        <begin position="551"/>
        <end position="584"/>
    </location>
</feature>
<dbReference type="PANTHER" id="PTHR12558:SF9">
    <property type="entry name" value="CELL DIVISION CYCLE PROTEIN 16 HOMOLOG"/>
    <property type="match status" value="1"/>
</dbReference>
<dbReference type="SMART" id="SM00028">
    <property type="entry name" value="TPR"/>
    <property type="match status" value="7"/>
</dbReference>
<gene>
    <name evidence="9" type="ORF">ACAOBT_LOCUS17843</name>
</gene>
<sequence length="659" mass="74823">MKTNVNIENYRKLVQTYIDLHVYNAALFWADKVVALTGNPRDVYWLAQCMYLLKQYHRAAYLLRSKNLDKANVLCTYLTAQCFYKANELSEALKLLNSTDPFMVLPKDEMTSPCPSETDIKLFDDTPKSQAYSSFLLLKGKILEAMDNRGLAADCYKQALRTDVYCYEAFESLIKYQMLTAAEEEELLTSLPIDSQCSSEEAEILLTLYESKLKKYHTPVLPKPNESKILYGNSNSLPNNKLLSSLNLTSHSLYTPIIPASISTPVVTRNNDKNIMKSNEAKKKSMPMDISSSNTLLMKLKNSLDLQVAEAERLYYNCDYQACNLLTEAVLKMDPYHDACLPIHISCQVELKQSNKLFTLGHNLVDLYPNLAIPWFAVGCYYYIIGKSDLARRYLSKATALDRLFGPAWLAYGHSFAIENEHDQAMAAYFKASQLMRGCHLPLLYIGLECGLTNNVNLAEKFFQQAQHIAPDDPFIMHEKGVIAFQNSQYETAEKHFREALERVKIIKKGIIPLKWCPLLNNLGHTCRKLKKYEDALEFHNKALLLAPQSAGTYSAIAFVYVLKNNHDEAVEWFHKALGLKRDDTFSTTMLNYVIEQLTEENDPYPDCPSEIPKYNIESKNTTKNASQTMAESRSMAVQSDNNGMSDMSMSIEATNSTT</sequence>
<evidence type="ECO:0008006" key="11">
    <source>
        <dbReference type="Google" id="ProtNLM"/>
    </source>
</evidence>
<evidence type="ECO:0000256" key="2">
    <source>
        <dbReference type="ARBA" id="ARBA00022737"/>
    </source>
</evidence>
<feature type="compositionally biased region" description="Low complexity" evidence="8">
    <location>
        <begin position="640"/>
        <end position="651"/>
    </location>
</feature>
<dbReference type="GO" id="GO:0016567">
    <property type="term" value="P:protein ubiquitination"/>
    <property type="evidence" value="ECO:0007669"/>
    <property type="project" value="TreeGrafter"/>
</dbReference>
<keyword evidence="10" id="KW-1185">Reference proteome</keyword>
<evidence type="ECO:0000256" key="7">
    <source>
        <dbReference type="PROSITE-ProRule" id="PRU00339"/>
    </source>
</evidence>
<keyword evidence="5 7" id="KW-0802">TPR repeat</keyword>
<feature type="compositionally biased region" description="Polar residues" evidence="8">
    <location>
        <begin position="619"/>
        <end position="639"/>
    </location>
</feature>
<dbReference type="Pfam" id="PF12895">
    <property type="entry name" value="ANAPC3"/>
    <property type="match status" value="1"/>
</dbReference>
<dbReference type="EMBL" id="CAKOFQ010007019">
    <property type="protein sequence ID" value="CAH1987429.1"/>
    <property type="molecule type" value="Genomic_DNA"/>
</dbReference>
<dbReference type="PANTHER" id="PTHR12558">
    <property type="entry name" value="CELL DIVISION CYCLE 16,23,27"/>
    <property type="match status" value="1"/>
</dbReference>
<evidence type="ECO:0000313" key="9">
    <source>
        <dbReference type="EMBL" id="CAH1987429.1"/>
    </source>
</evidence>